<accession>A0A2S7W245</accession>
<dbReference type="GO" id="GO:0004812">
    <property type="term" value="F:aminoacyl-tRNA ligase activity"/>
    <property type="evidence" value="ECO:0007669"/>
    <property type="project" value="UniProtKB-KW"/>
</dbReference>
<keyword evidence="1" id="KW-0436">Ligase</keyword>
<evidence type="ECO:0000313" key="2">
    <source>
        <dbReference type="Proteomes" id="UP000238730"/>
    </source>
</evidence>
<dbReference type="AlphaFoldDB" id="A0A2S7W245"/>
<comment type="caution">
    <text evidence="1">The sequence shown here is derived from an EMBL/GenBank/DDBJ whole genome shotgun (WGS) entry which is preliminary data.</text>
</comment>
<reference evidence="1 2" key="1">
    <citation type="submission" date="2016-12" db="EMBL/GenBank/DDBJ databases">
        <title>Diversity of luminous bacteria.</title>
        <authorList>
            <person name="Yoshizawa S."/>
            <person name="Kogure K."/>
        </authorList>
    </citation>
    <scope>NUCLEOTIDE SEQUENCE [LARGE SCALE GENOMIC DNA]</scope>
    <source>
        <strain evidence="1 2">LC1-200</strain>
    </source>
</reference>
<protein>
    <submittedName>
        <fullName evidence="1">Glutaminyl-tRNA synthetase</fullName>
    </submittedName>
</protein>
<keyword evidence="1" id="KW-0030">Aminoacyl-tRNA synthetase</keyword>
<evidence type="ECO:0000313" key="1">
    <source>
        <dbReference type="EMBL" id="PQJ68427.1"/>
    </source>
</evidence>
<gene>
    <name evidence="1" type="ORF">BTO08_08500</name>
</gene>
<name>A0A2S7W245_PHOAN</name>
<dbReference type="EMBL" id="MSCJ01000001">
    <property type="protein sequence ID" value="PQJ68427.1"/>
    <property type="molecule type" value="Genomic_DNA"/>
</dbReference>
<proteinExistence type="predicted"/>
<dbReference type="Proteomes" id="UP000238730">
    <property type="component" value="Unassembled WGS sequence"/>
</dbReference>
<sequence>MKKADEGYPPSADILTVKACLHRNL</sequence>
<organism evidence="1 2">
    <name type="scientific">Photobacterium angustum</name>
    <dbReference type="NCBI Taxonomy" id="661"/>
    <lineage>
        <taxon>Bacteria</taxon>
        <taxon>Pseudomonadati</taxon>
        <taxon>Pseudomonadota</taxon>
        <taxon>Gammaproteobacteria</taxon>
        <taxon>Vibrionales</taxon>
        <taxon>Vibrionaceae</taxon>
        <taxon>Photobacterium</taxon>
    </lineage>
</organism>